<reference evidence="2 3" key="1">
    <citation type="submission" date="2023-07" db="EMBL/GenBank/DDBJ databases">
        <title>Sequencing the genomes of 1000 actinobacteria strains.</title>
        <authorList>
            <person name="Klenk H.-P."/>
        </authorList>
    </citation>
    <scope>NUCLEOTIDE SEQUENCE [LARGE SCALE GENOMIC DNA]</scope>
    <source>
        <strain evidence="2 3">DSM 44711</strain>
    </source>
</reference>
<evidence type="ECO:0000313" key="2">
    <source>
        <dbReference type="EMBL" id="MDR7325299.1"/>
    </source>
</evidence>
<dbReference type="SMART" id="SM00382">
    <property type="entry name" value="AAA"/>
    <property type="match status" value="1"/>
</dbReference>
<dbReference type="GO" id="GO:0016829">
    <property type="term" value="F:lyase activity"/>
    <property type="evidence" value="ECO:0007669"/>
    <property type="project" value="UniProtKB-KW"/>
</dbReference>
<evidence type="ECO:0000259" key="1">
    <source>
        <dbReference type="SMART" id="SM00382"/>
    </source>
</evidence>
<proteinExistence type="predicted"/>
<dbReference type="Proteomes" id="UP001183629">
    <property type="component" value="Unassembled WGS sequence"/>
</dbReference>
<accession>A0AAE3ZUE3</accession>
<dbReference type="CDD" id="cd00009">
    <property type="entry name" value="AAA"/>
    <property type="match status" value="1"/>
</dbReference>
<dbReference type="SUPFAM" id="SSF52540">
    <property type="entry name" value="P-loop containing nucleoside triphosphate hydrolases"/>
    <property type="match status" value="1"/>
</dbReference>
<feature type="domain" description="AAA+ ATPase" evidence="1">
    <location>
        <begin position="46"/>
        <end position="251"/>
    </location>
</feature>
<dbReference type="EMBL" id="JAVDYC010000001">
    <property type="protein sequence ID" value="MDR7325299.1"/>
    <property type="molecule type" value="Genomic_DNA"/>
</dbReference>
<dbReference type="InterPro" id="IPR027417">
    <property type="entry name" value="P-loop_NTPase"/>
</dbReference>
<dbReference type="AlphaFoldDB" id="A0AAE3ZUE3"/>
<organism evidence="2 3">
    <name type="scientific">Catenuloplanes niger</name>
    <dbReference type="NCBI Taxonomy" id="587534"/>
    <lineage>
        <taxon>Bacteria</taxon>
        <taxon>Bacillati</taxon>
        <taxon>Actinomycetota</taxon>
        <taxon>Actinomycetes</taxon>
        <taxon>Micromonosporales</taxon>
        <taxon>Micromonosporaceae</taxon>
        <taxon>Catenuloplanes</taxon>
    </lineage>
</organism>
<comment type="caution">
    <text evidence="2">The sequence shown here is derived from an EMBL/GenBank/DDBJ whole genome shotgun (WGS) entry which is preliminary data.</text>
</comment>
<dbReference type="RefSeq" id="WP_310419907.1">
    <property type="nucleotide sequence ID" value="NZ_JAVDYC010000001.1"/>
</dbReference>
<keyword evidence="2" id="KW-0456">Lyase</keyword>
<dbReference type="InterPro" id="IPR003593">
    <property type="entry name" value="AAA+_ATPase"/>
</dbReference>
<evidence type="ECO:0000313" key="3">
    <source>
        <dbReference type="Proteomes" id="UP001183629"/>
    </source>
</evidence>
<sequence>MSAVRSLSALPIRSVADRLRLAHRATFLGRQPEITAFHELLRPDGPHALLVVEGPAGIGKTALLARFADEARAAGRPVLRVDGRDGDEERAGAAGPGAPVVLVDDADRIPALEAWLRDRLLPRLPMDARVVLAARRSPVTRWSADPGWFQAIRPLSLGPLSRMDSSSLLHRFGVAPHLRREMIAFAGGNPSALALAARTAQSPTRDGDGWVPTQELLDRVVAACAGPFPSATHRRALQAAAHSIVITEDLLRAVVGDEAAAMFEWLRTQSFMHVSPFGLVPNGTVRASVEAQLARRDPDGHRALHDRIRDYLFERARIAAGDAVMPAMVMLGYLHRRFGATAFYDAILGMPTGAPDDATAELTTSGVYEDRVDPAELPALLALSDEPELVEFWFGRQPSAFRAYRREAPIPLLDTARVGPFHPLEPRAGRGELIGFSALLRLGVEDLAECEHDPVLAAAWAFTHTAAPLAAGEELDVLRFVARPAAGPPAAQRPAGERLADPLERRRADAVQDLAVYRVLGRAVRPDHPAWTFLATGDPALWTGALRYFDMPGTGLAVPSGGRDRHLFAHDWRAAPPEEWLAGNSRRPVEELPPRADTGLAVLTRAEFDTEVRAALRAWRRPERLAESPLLRTGLVRDADDPVESLRRTLAGAVEALGRHGRTAKQHRVLTTTFLSGAPTQEAAARRLGLPFSTYRRHLTIGLTTICDRLWLGEE</sequence>
<name>A0AAE3ZUE3_9ACTN</name>
<gene>
    <name evidence="2" type="ORF">J2S44_005549</name>
</gene>
<protein>
    <submittedName>
        <fullName evidence="2">Catechol 2,3-dioxygenase-like lactoylglutathione lyase family enzyme</fullName>
    </submittedName>
</protein>
<keyword evidence="3" id="KW-1185">Reference proteome</keyword>